<proteinExistence type="predicted"/>
<dbReference type="EMBL" id="BNBT01000013">
    <property type="protein sequence ID" value="GHE45792.1"/>
    <property type="molecule type" value="Genomic_DNA"/>
</dbReference>
<protein>
    <submittedName>
        <fullName evidence="2">Uncharacterized protein</fullName>
    </submittedName>
</protein>
<comment type="caution">
    <text evidence="2">The sequence shown here is derived from an EMBL/GenBank/DDBJ whole genome shotgun (WGS) entry which is preliminary data.</text>
</comment>
<evidence type="ECO:0000313" key="2">
    <source>
        <dbReference type="EMBL" id="GHE45792.1"/>
    </source>
</evidence>
<feature type="region of interest" description="Disordered" evidence="1">
    <location>
        <begin position="33"/>
        <end position="63"/>
    </location>
</feature>
<evidence type="ECO:0000313" key="3">
    <source>
        <dbReference type="Proteomes" id="UP000608024"/>
    </source>
</evidence>
<evidence type="ECO:0000256" key="1">
    <source>
        <dbReference type="SAM" id="MobiDB-lite"/>
    </source>
</evidence>
<dbReference type="Proteomes" id="UP000608024">
    <property type="component" value="Unassembled WGS sequence"/>
</dbReference>
<keyword evidence="3" id="KW-1185">Reference proteome</keyword>
<accession>A0A918ZCD8</accession>
<sequence>MIIHSSEWWPAATLDGTAAARAAVVRRWGPPYRTAATAPPTVPARQDVRPHTPGGHEWETRIR</sequence>
<name>A0A918ZCD8_9ACTN</name>
<reference evidence="2" key="2">
    <citation type="submission" date="2020-09" db="EMBL/GenBank/DDBJ databases">
        <authorList>
            <person name="Sun Q."/>
            <person name="Ohkuma M."/>
        </authorList>
    </citation>
    <scope>NUCLEOTIDE SEQUENCE</scope>
    <source>
        <strain evidence="2">JCM 4784</strain>
    </source>
</reference>
<gene>
    <name evidence="2" type="ORF">GCM10018785_14320</name>
</gene>
<organism evidence="2 3">
    <name type="scientific">Streptomyces longispororuber</name>
    <dbReference type="NCBI Taxonomy" id="68230"/>
    <lineage>
        <taxon>Bacteria</taxon>
        <taxon>Bacillati</taxon>
        <taxon>Actinomycetota</taxon>
        <taxon>Actinomycetes</taxon>
        <taxon>Kitasatosporales</taxon>
        <taxon>Streptomycetaceae</taxon>
        <taxon>Streptomyces</taxon>
    </lineage>
</organism>
<dbReference type="AlphaFoldDB" id="A0A918ZCD8"/>
<feature type="compositionally biased region" description="Basic and acidic residues" evidence="1">
    <location>
        <begin position="46"/>
        <end position="63"/>
    </location>
</feature>
<reference evidence="2" key="1">
    <citation type="journal article" date="2014" name="Int. J. Syst. Evol. Microbiol.">
        <title>Complete genome sequence of Corynebacterium casei LMG S-19264T (=DSM 44701T), isolated from a smear-ripened cheese.</title>
        <authorList>
            <consortium name="US DOE Joint Genome Institute (JGI-PGF)"/>
            <person name="Walter F."/>
            <person name="Albersmeier A."/>
            <person name="Kalinowski J."/>
            <person name="Ruckert C."/>
        </authorList>
    </citation>
    <scope>NUCLEOTIDE SEQUENCE</scope>
    <source>
        <strain evidence="2">JCM 4784</strain>
    </source>
</reference>